<dbReference type="EMBL" id="AYSO01000020">
    <property type="protein sequence ID" value="KIE44469.1"/>
    <property type="molecule type" value="Genomic_DNA"/>
</dbReference>
<dbReference type="AlphaFoldDB" id="A0A0C1TUR0"/>
<evidence type="ECO:0000313" key="1">
    <source>
        <dbReference type="EMBL" id="KIE44469.1"/>
    </source>
</evidence>
<keyword evidence="2" id="KW-1185">Reference proteome</keyword>
<gene>
    <name evidence="1" type="ORF">U732_17</name>
</gene>
<reference evidence="1 2" key="1">
    <citation type="journal article" date="2015" name="Infect. Genet. Evol.">
        <title>Genomic sequences of six botulinum neurotoxin-producing strains representing three clostridial species illustrate the mobility and diversity of botulinum neurotoxin genes.</title>
        <authorList>
            <person name="Smith T.J."/>
            <person name="Hill K.K."/>
            <person name="Xie G."/>
            <person name="Foley B.T."/>
            <person name="Williamson C.H."/>
            <person name="Foster J.T."/>
            <person name="Johnson S.L."/>
            <person name="Chertkov O."/>
            <person name="Teshima H."/>
            <person name="Gibbons H.S."/>
            <person name="Johnsky L.A."/>
            <person name="Karavis M.A."/>
            <person name="Smith L.A."/>
        </authorList>
    </citation>
    <scope>NUCLEOTIDE SEQUENCE [LARGE SCALE GENOMIC DNA]</scope>
    <source>
        <strain evidence="1 2">CDC 2741</strain>
    </source>
</reference>
<accession>A0A0C1TUR0</accession>
<comment type="caution">
    <text evidence="1">The sequence shown here is derived from an EMBL/GenBank/DDBJ whole genome shotgun (WGS) entry which is preliminary data.</text>
</comment>
<name>A0A0C1TUR0_9CLOT</name>
<organism evidence="1 2">
    <name type="scientific">Clostridium argentinense CDC 2741</name>
    <dbReference type="NCBI Taxonomy" id="1418104"/>
    <lineage>
        <taxon>Bacteria</taxon>
        <taxon>Bacillati</taxon>
        <taxon>Bacillota</taxon>
        <taxon>Clostridia</taxon>
        <taxon>Eubacteriales</taxon>
        <taxon>Clostridiaceae</taxon>
        <taxon>Clostridium</taxon>
    </lineage>
</organism>
<sequence length="308" mass="35129">MNKVIIEVELYEKLGHLIEIDGGEVEISAVGYERLNKIAEISLLAPDTMTYNGERVGNPHVVNSNDCTVQKAIYKCIAYGAGPMGNRIITSATVEYNPDVHLVKDLAYIIANDHEAGKITKERLLKDEEKALGYWVPLKDDLIVYCNLENPDINKAFSDYANNKAYAERISQTLAKRNALKSHPMLSNLIDKVEGEKGDRKSKVTLTKYYDEFDKSKILEYLDKENITILEEEYIELGSSIYVDSNNYILEENNKNKIDEEKEKLLSILKTMDSKKRSNAFKKFFKGKYSKFTDLSAKQLEMLIEEIA</sequence>
<dbReference type="Proteomes" id="UP000031366">
    <property type="component" value="Unassembled WGS sequence"/>
</dbReference>
<evidence type="ECO:0000313" key="2">
    <source>
        <dbReference type="Proteomes" id="UP000031366"/>
    </source>
</evidence>
<protein>
    <submittedName>
        <fullName evidence="1">Uncharacterized protein</fullName>
    </submittedName>
</protein>
<dbReference type="RefSeq" id="WP_039635603.1">
    <property type="nucleotide sequence ID" value="NZ_AYSO01000020.1"/>
</dbReference>
<proteinExistence type="predicted"/>